<comment type="similarity">
    <text evidence="2 9">Belongs to the MGMT family.</text>
</comment>
<dbReference type="EC" id="2.1.1.63" evidence="9"/>
<dbReference type="SUPFAM" id="SSF46767">
    <property type="entry name" value="Methylated DNA-protein cysteine methyltransferase, C-terminal domain"/>
    <property type="match status" value="1"/>
</dbReference>
<dbReference type="OrthoDB" id="9811249at2"/>
<proteinExistence type="inferred from homology"/>
<feature type="domain" description="Methylguanine DNA methyltransferase ribonuclease-like" evidence="11">
    <location>
        <begin position="5"/>
        <end position="71"/>
    </location>
</feature>
<feature type="active site" description="Nucleophile; methyl group acceptor" evidence="9">
    <location>
        <position position="126"/>
    </location>
</feature>
<comment type="function">
    <text evidence="9">Involved in the cellular defense against the biological effects of O6-methylguanine (O6-MeG) and O4-methylthymine (O4-MeT) in DNA. Repairs the methylated nucleobase in DNA by stoichiometrically transferring the methyl group to a cysteine residue in the enzyme. This is a suicide reaction: the enzyme is irreversibly inactivated.</text>
</comment>
<dbReference type="SUPFAM" id="SSF53155">
    <property type="entry name" value="Methylated DNA-protein cysteine methyltransferase domain"/>
    <property type="match status" value="1"/>
</dbReference>
<name>A0A4Z0W773_9GAMM</name>
<evidence type="ECO:0000256" key="8">
    <source>
        <dbReference type="ARBA" id="ARBA00049348"/>
    </source>
</evidence>
<dbReference type="RefSeq" id="WP_135482927.1">
    <property type="nucleotide sequence ID" value="NZ_SRMF01000003.1"/>
</dbReference>
<evidence type="ECO:0000256" key="6">
    <source>
        <dbReference type="ARBA" id="ARBA00022763"/>
    </source>
</evidence>
<accession>A0A4Z0W773</accession>
<evidence type="ECO:0000313" key="12">
    <source>
        <dbReference type="EMBL" id="TGG93217.1"/>
    </source>
</evidence>
<keyword evidence="6 9" id="KW-0227">DNA damage</keyword>
<dbReference type="InterPro" id="IPR023546">
    <property type="entry name" value="MGMT"/>
</dbReference>
<dbReference type="GO" id="GO:0003908">
    <property type="term" value="F:methylated-DNA-[protein]-cysteine S-methyltransferase activity"/>
    <property type="evidence" value="ECO:0007669"/>
    <property type="project" value="UniProtKB-UniRule"/>
</dbReference>
<dbReference type="Pfam" id="PF01035">
    <property type="entry name" value="DNA_binding_1"/>
    <property type="match status" value="1"/>
</dbReference>
<evidence type="ECO:0000256" key="5">
    <source>
        <dbReference type="ARBA" id="ARBA00022679"/>
    </source>
</evidence>
<gene>
    <name evidence="12" type="ORF">E4656_09150</name>
</gene>
<feature type="domain" description="Methylated-DNA-[protein]-cysteine S-methyltransferase DNA binding" evidence="10">
    <location>
        <begin position="75"/>
        <end position="154"/>
    </location>
</feature>
<dbReference type="GO" id="GO:0032259">
    <property type="term" value="P:methylation"/>
    <property type="evidence" value="ECO:0007669"/>
    <property type="project" value="UniProtKB-KW"/>
</dbReference>
<evidence type="ECO:0000313" key="13">
    <source>
        <dbReference type="Proteomes" id="UP000297475"/>
    </source>
</evidence>
<comment type="catalytic activity">
    <reaction evidence="8 9">
        <text>a 6-O-methyl-2'-deoxyguanosine in DNA + L-cysteinyl-[protein] = S-methyl-L-cysteinyl-[protein] + a 2'-deoxyguanosine in DNA</text>
        <dbReference type="Rhea" id="RHEA:24000"/>
        <dbReference type="Rhea" id="RHEA-COMP:10131"/>
        <dbReference type="Rhea" id="RHEA-COMP:10132"/>
        <dbReference type="Rhea" id="RHEA-COMP:11367"/>
        <dbReference type="Rhea" id="RHEA-COMP:11368"/>
        <dbReference type="ChEBI" id="CHEBI:29950"/>
        <dbReference type="ChEBI" id="CHEBI:82612"/>
        <dbReference type="ChEBI" id="CHEBI:85445"/>
        <dbReference type="ChEBI" id="CHEBI:85448"/>
        <dbReference type="EC" id="2.1.1.63"/>
    </reaction>
</comment>
<dbReference type="PANTHER" id="PTHR10815:SF5">
    <property type="entry name" value="METHYLATED-DNA--PROTEIN-CYSTEINE METHYLTRANSFERASE"/>
    <property type="match status" value="1"/>
</dbReference>
<evidence type="ECO:0000256" key="2">
    <source>
        <dbReference type="ARBA" id="ARBA00008711"/>
    </source>
</evidence>
<dbReference type="CDD" id="cd06445">
    <property type="entry name" value="ATase"/>
    <property type="match status" value="1"/>
</dbReference>
<dbReference type="PANTHER" id="PTHR10815">
    <property type="entry name" value="METHYLATED-DNA--PROTEIN-CYSTEINE METHYLTRANSFERASE"/>
    <property type="match status" value="1"/>
</dbReference>
<dbReference type="InterPro" id="IPR036217">
    <property type="entry name" value="MethylDNA_cys_MeTrfase_DNAb"/>
</dbReference>
<dbReference type="InterPro" id="IPR036631">
    <property type="entry name" value="MGMT_N_sf"/>
</dbReference>
<dbReference type="HAMAP" id="MF_00772">
    <property type="entry name" value="OGT"/>
    <property type="match status" value="1"/>
</dbReference>
<comment type="caution">
    <text evidence="12">The sequence shown here is derived from an EMBL/GenBank/DDBJ whole genome shotgun (WGS) entry which is preliminary data.</text>
</comment>
<dbReference type="NCBIfam" id="TIGR00589">
    <property type="entry name" value="ogt"/>
    <property type="match status" value="1"/>
</dbReference>
<comment type="miscellaneous">
    <text evidence="9">This enzyme catalyzes only one turnover and therefore is not strictly catalytic. According to one definition, an enzyme is a biocatalyst that acts repeatedly and over many reaction cycles.</text>
</comment>
<evidence type="ECO:0000256" key="1">
    <source>
        <dbReference type="ARBA" id="ARBA00001286"/>
    </source>
</evidence>
<dbReference type="Gene3D" id="1.10.10.10">
    <property type="entry name" value="Winged helix-like DNA-binding domain superfamily/Winged helix DNA-binding domain"/>
    <property type="match status" value="1"/>
</dbReference>
<evidence type="ECO:0000259" key="11">
    <source>
        <dbReference type="Pfam" id="PF02870"/>
    </source>
</evidence>
<comment type="catalytic activity">
    <reaction evidence="1 9">
        <text>a 4-O-methyl-thymidine in DNA + L-cysteinyl-[protein] = a thymidine in DNA + S-methyl-L-cysteinyl-[protein]</text>
        <dbReference type="Rhea" id="RHEA:53428"/>
        <dbReference type="Rhea" id="RHEA-COMP:10131"/>
        <dbReference type="Rhea" id="RHEA-COMP:10132"/>
        <dbReference type="Rhea" id="RHEA-COMP:13555"/>
        <dbReference type="Rhea" id="RHEA-COMP:13556"/>
        <dbReference type="ChEBI" id="CHEBI:29950"/>
        <dbReference type="ChEBI" id="CHEBI:82612"/>
        <dbReference type="ChEBI" id="CHEBI:137386"/>
        <dbReference type="ChEBI" id="CHEBI:137387"/>
        <dbReference type="EC" id="2.1.1.63"/>
    </reaction>
</comment>
<keyword evidence="3 9" id="KW-0963">Cytoplasm</keyword>
<dbReference type="InterPro" id="IPR001497">
    <property type="entry name" value="MethylDNA_cys_MeTrfase_AS"/>
</dbReference>
<dbReference type="AlphaFoldDB" id="A0A4Z0W773"/>
<keyword evidence="5 9" id="KW-0808">Transferase</keyword>
<dbReference type="GO" id="GO:0005737">
    <property type="term" value="C:cytoplasm"/>
    <property type="evidence" value="ECO:0007669"/>
    <property type="project" value="UniProtKB-SubCell"/>
</dbReference>
<dbReference type="Proteomes" id="UP000297475">
    <property type="component" value="Unassembled WGS sequence"/>
</dbReference>
<evidence type="ECO:0000256" key="7">
    <source>
        <dbReference type="ARBA" id="ARBA00023204"/>
    </source>
</evidence>
<protein>
    <recommendedName>
        <fullName evidence="9">Methylated-DNA--protein-cysteine methyltransferase</fullName>
        <ecNumber evidence="9">2.1.1.63</ecNumber>
    </recommendedName>
    <alternativeName>
        <fullName evidence="9">6-O-methylguanine-DNA methyltransferase</fullName>
        <shortName evidence="9">MGMT</shortName>
    </alternativeName>
    <alternativeName>
        <fullName evidence="9">O-6-methylguanine-DNA-alkyltransferase</fullName>
    </alternativeName>
</protein>
<dbReference type="PROSITE" id="PS00374">
    <property type="entry name" value="MGMT"/>
    <property type="match status" value="1"/>
</dbReference>
<sequence>MTLYCQYLSNTPVGDLEIIATHKAITAIRFLPGAGERTPDSRPSPLTAQAERELNEYFSGQRTRFELPLAPIGTEFQQACWQALQAIPYGQTASYADQAAVIQRPRAVRAVGAANGANPLPIVIPCHRVIGKNGQLTGYAGGMARKQWLLAHERGQVG</sequence>
<evidence type="ECO:0000259" key="10">
    <source>
        <dbReference type="Pfam" id="PF01035"/>
    </source>
</evidence>
<evidence type="ECO:0000256" key="9">
    <source>
        <dbReference type="HAMAP-Rule" id="MF_00772"/>
    </source>
</evidence>
<evidence type="ECO:0000256" key="3">
    <source>
        <dbReference type="ARBA" id="ARBA00022490"/>
    </source>
</evidence>
<dbReference type="EMBL" id="SRMF01000003">
    <property type="protein sequence ID" value="TGG93217.1"/>
    <property type="molecule type" value="Genomic_DNA"/>
</dbReference>
<dbReference type="Gene3D" id="3.30.160.70">
    <property type="entry name" value="Methylated DNA-protein cysteine methyltransferase domain"/>
    <property type="match status" value="1"/>
</dbReference>
<dbReference type="InterPro" id="IPR014048">
    <property type="entry name" value="MethylDNA_cys_MeTrfase_DNA-bd"/>
</dbReference>
<dbReference type="InterPro" id="IPR036388">
    <property type="entry name" value="WH-like_DNA-bd_sf"/>
</dbReference>
<keyword evidence="7 9" id="KW-0234">DNA repair</keyword>
<dbReference type="InterPro" id="IPR008332">
    <property type="entry name" value="MethylG_MeTrfase_N"/>
</dbReference>
<comment type="subcellular location">
    <subcellularLocation>
        <location evidence="9">Cytoplasm</location>
    </subcellularLocation>
</comment>
<reference evidence="12 13" key="1">
    <citation type="submission" date="2019-04" db="EMBL/GenBank/DDBJ databases">
        <title>Natronospirillum operosus gen. nov., sp. nov., a haloalkaliphilic satellite isolated from decaying biomass of laboratory culture of cyanobacterium Geitlerinema sp. and proposal of Natronospirillaceae fam. nov. and Saccharospirillaceae fam. nov.</title>
        <authorList>
            <person name="Kevbrin V."/>
            <person name="Boltyanskaya Y."/>
            <person name="Koziaeva V."/>
            <person name="Grouzdev D.S."/>
            <person name="Park M."/>
            <person name="Cho J."/>
        </authorList>
    </citation>
    <scope>NUCLEOTIDE SEQUENCE [LARGE SCALE GENOMIC DNA]</scope>
    <source>
        <strain evidence="12 13">G-116</strain>
    </source>
</reference>
<dbReference type="FunFam" id="1.10.10.10:FF:000214">
    <property type="entry name" value="Methylated-DNA--protein-cysteine methyltransferase"/>
    <property type="match status" value="1"/>
</dbReference>
<dbReference type="GO" id="GO:0006307">
    <property type="term" value="P:DNA alkylation repair"/>
    <property type="evidence" value="ECO:0007669"/>
    <property type="project" value="UniProtKB-UniRule"/>
</dbReference>
<keyword evidence="13" id="KW-1185">Reference proteome</keyword>
<evidence type="ECO:0000256" key="4">
    <source>
        <dbReference type="ARBA" id="ARBA00022603"/>
    </source>
</evidence>
<keyword evidence="4 9" id="KW-0489">Methyltransferase</keyword>
<organism evidence="12 13">
    <name type="scientific">Natronospirillum operosum</name>
    <dbReference type="NCBI Taxonomy" id="2759953"/>
    <lineage>
        <taxon>Bacteria</taxon>
        <taxon>Pseudomonadati</taxon>
        <taxon>Pseudomonadota</taxon>
        <taxon>Gammaproteobacteria</taxon>
        <taxon>Oceanospirillales</taxon>
        <taxon>Natronospirillaceae</taxon>
        <taxon>Natronospirillum</taxon>
    </lineage>
</organism>
<dbReference type="Pfam" id="PF02870">
    <property type="entry name" value="Methyltransf_1N"/>
    <property type="match status" value="1"/>
</dbReference>